<accession>A0ABQ2G9A9</accession>
<evidence type="ECO:0000259" key="1">
    <source>
        <dbReference type="PROSITE" id="PS51186"/>
    </source>
</evidence>
<proteinExistence type="predicted"/>
<sequence>MPSPAPKVDRNLLLAAYDAQLREGAEMTGTDNVDRAGPLWRGRSGSRGFVSYRSLDGLTGSVLDHLIAQTVAHYAADPQITSFEWKTRGHDAPADLPQRLIAHGLQADTPETVMVGEARCLTQPVPLPQGVTIRRIDHQPDPRPDVGRAVRAQELAFGRPFSVDALMRRIEGGQGRVELWVAETPQEVVCVGRLDVVPDSEFAGLWGGGTVPGWRGRGVYRALTAARARSALERGVRLLHSDSSEYSRPILERSGLLAVTTTTPYLWNR</sequence>
<comment type="caution">
    <text evidence="2">The sequence shown here is derived from an EMBL/GenBank/DDBJ whole genome shotgun (WGS) entry which is preliminary data.</text>
</comment>
<dbReference type="Gene3D" id="3.40.630.30">
    <property type="match status" value="1"/>
</dbReference>
<dbReference type="PROSITE" id="PS51186">
    <property type="entry name" value="GNAT"/>
    <property type="match status" value="1"/>
</dbReference>
<reference evidence="3" key="1">
    <citation type="journal article" date="2019" name="Int. J. Syst. Evol. Microbiol.">
        <title>The Global Catalogue of Microorganisms (GCM) 10K type strain sequencing project: providing services to taxonomists for standard genome sequencing and annotation.</title>
        <authorList>
            <consortium name="The Broad Institute Genomics Platform"/>
            <consortium name="The Broad Institute Genome Sequencing Center for Infectious Disease"/>
            <person name="Wu L."/>
            <person name="Ma J."/>
        </authorList>
    </citation>
    <scope>NUCLEOTIDE SEQUENCE [LARGE SCALE GENOMIC DNA]</scope>
    <source>
        <strain evidence="3">JCM 15442</strain>
    </source>
</reference>
<dbReference type="SUPFAM" id="SSF55729">
    <property type="entry name" value="Acyl-CoA N-acyltransferases (Nat)"/>
    <property type="match status" value="1"/>
</dbReference>
<name>A0ABQ2G9A9_9DEIO</name>
<dbReference type="InterPro" id="IPR000182">
    <property type="entry name" value="GNAT_dom"/>
</dbReference>
<evidence type="ECO:0000313" key="2">
    <source>
        <dbReference type="EMBL" id="GGL81986.1"/>
    </source>
</evidence>
<gene>
    <name evidence="2" type="ORF">GCM10010840_19750</name>
</gene>
<evidence type="ECO:0000313" key="3">
    <source>
        <dbReference type="Proteomes" id="UP000639973"/>
    </source>
</evidence>
<keyword evidence="3" id="KW-1185">Reference proteome</keyword>
<dbReference type="RefSeq" id="WP_188971440.1">
    <property type="nucleotide sequence ID" value="NZ_BMOL01000008.1"/>
</dbReference>
<protein>
    <submittedName>
        <fullName evidence="2">N-acetyltransferase</fullName>
    </submittedName>
</protein>
<dbReference type="InterPro" id="IPR016181">
    <property type="entry name" value="Acyl_CoA_acyltransferase"/>
</dbReference>
<dbReference type="Proteomes" id="UP000639973">
    <property type="component" value="Unassembled WGS sequence"/>
</dbReference>
<organism evidence="2 3">
    <name type="scientific">Deinococcus aerolatus</name>
    <dbReference type="NCBI Taxonomy" id="522487"/>
    <lineage>
        <taxon>Bacteria</taxon>
        <taxon>Thermotogati</taxon>
        <taxon>Deinococcota</taxon>
        <taxon>Deinococci</taxon>
        <taxon>Deinococcales</taxon>
        <taxon>Deinococcaceae</taxon>
        <taxon>Deinococcus</taxon>
    </lineage>
</organism>
<feature type="domain" description="N-acetyltransferase" evidence="1">
    <location>
        <begin position="131"/>
        <end position="269"/>
    </location>
</feature>
<dbReference type="EMBL" id="BMOL01000008">
    <property type="protein sequence ID" value="GGL81986.1"/>
    <property type="molecule type" value="Genomic_DNA"/>
</dbReference>